<feature type="chain" id="PRO_5003615329" evidence="1">
    <location>
        <begin position="20"/>
        <end position="166"/>
    </location>
</feature>
<dbReference type="STRING" id="929556.Solca_2377"/>
<dbReference type="KEGG" id="scn:Solca_2377"/>
<dbReference type="EMBL" id="CP003349">
    <property type="protein sequence ID" value="AFD07418.1"/>
    <property type="molecule type" value="Genomic_DNA"/>
</dbReference>
<organism evidence="2 3">
    <name type="scientific">Solitalea canadensis (strain ATCC 29591 / DSM 3403 / JCM 21819 / LMG 8368 / NBRC 15130 / NCIMB 12057 / USAM 9D)</name>
    <name type="common">Flexibacter canadensis</name>
    <dbReference type="NCBI Taxonomy" id="929556"/>
    <lineage>
        <taxon>Bacteria</taxon>
        <taxon>Pseudomonadati</taxon>
        <taxon>Bacteroidota</taxon>
        <taxon>Sphingobacteriia</taxon>
        <taxon>Sphingobacteriales</taxon>
        <taxon>Sphingobacteriaceae</taxon>
        <taxon>Solitalea</taxon>
    </lineage>
</organism>
<reference evidence="2" key="1">
    <citation type="submission" date="2012-02" db="EMBL/GenBank/DDBJ databases">
        <title>The complete genome of Solitalea canadensis DSM 3403.</title>
        <authorList>
            <consortium name="US DOE Joint Genome Institute (JGI-PGF)"/>
            <person name="Lucas S."/>
            <person name="Copeland A."/>
            <person name="Lapidus A."/>
            <person name="Glavina del Rio T."/>
            <person name="Dalin E."/>
            <person name="Tice H."/>
            <person name="Bruce D."/>
            <person name="Goodwin L."/>
            <person name="Pitluck S."/>
            <person name="Peters L."/>
            <person name="Ovchinnikova G."/>
            <person name="Lu M."/>
            <person name="Kyrpides N."/>
            <person name="Mavromatis K."/>
            <person name="Ivanova N."/>
            <person name="Brettin T."/>
            <person name="Detter J.C."/>
            <person name="Han C."/>
            <person name="Larimer F."/>
            <person name="Land M."/>
            <person name="Hauser L."/>
            <person name="Markowitz V."/>
            <person name="Cheng J.-F."/>
            <person name="Hugenholtz P."/>
            <person name="Woyke T."/>
            <person name="Wu D."/>
            <person name="Spring S."/>
            <person name="Schroeder M."/>
            <person name="Kopitz M."/>
            <person name="Brambilla E."/>
            <person name="Klenk H.-P."/>
            <person name="Eisen J.A."/>
        </authorList>
    </citation>
    <scope>NUCLEOTIDE SEQUENCE</scope>
    <source>
        <strain evidence="2">DSM 3403</strain>
    </source>
</reference>
<gene>
    <name evidence="2" type="ordered locus">Solca_2377</name>
</gene>
<evidence type="ECO:0000256" key="1">
    <source>
        <dbReference type="SAM" id="SignalP"/>
    </source>
</evidence>
<dbReference type="Proteomes" id="UP000007590">
    <property type="component" value="Chromosome"/>
</dbReference>
<dbReference type="RefSeq" id="WP_014680645.1">
    <property type="nucleotide sequence ID" value="NC_017770.1"/>
</dbReference>
<keyword evidence="1" id="KW-0732">Signal</keyword>
<evidence type="ECO:0000313" key="2">
    <source>
        <dbReference type="EMBL" id="AFD07418.1"/>
    </source>
</evidence>
<evidence type="ECO:0000313" key="3">
    <source>
        <dbReference type="Proteomes" id="UP000007590"/>
    </source>
</evidence>
<feature type="signal peptide" evidence="1">
    <location>
        <begin position="1"/>
        <end position="19"/>
    </location>
</feature>
<accession>H8KUJ4</accession>
<protein>
    <submittedName>
        <fullName evidence="2">Uncharacterized protein</fullName>
    </submittedName>
</protein>
<proteinExistence type="predicted"/>
<sequence length="166" mass="18692">MKKLLLLLCLLVIGLKAFSQKEKLKVDITRQIAKGVALTSKHKCNFDTVKIVLHVTSTKSNINDTEVFSSDEGYKRQYVEFFKDANNKHLKQLQSSLLKLLKGYYPKVKSVSLMIYAFNTPGYDDCDVTVSTKDLQNIIRKSYPESSQSSLSLLPIITTIGPSVIE</sequence>
<name>H8KUJ4_SOLCM</name>
<keyword evidence="3" id="KW-1185">Reference proteome</keyword>
<dbReference type="AlphaFoldDB" id="H8KUJ4"/>
<dbReference type="HOGENOM" id="CLU_1601604_0_0_10"/>